<comment type="caution">
    <text evidence="2">The sequence shown here is derived from an EMBL/GenBank/DDBJ whole genome shotgun (WGS) entry which is preliminary data.</text>
</comment>
<sequence>MNEGADARPADDEPLGLRPDRPASPRWHRWRDLHNEGTELLQAGRPDAGGERLAAALAETLVPDVDAEGRLHRAATLTNLAGLAEGLGQLDASERRYTEAIALCETLTTELARPATGPAAGDAPAPAGAPGSQPPPAGTPDPARPTPDDGGTAGPPATTPQATIGDAPDPARPGHWPAPAPAADGPDAPVRPALAQAPHAGIPDLARPEAGEGPARPAANGLDAAGPPATTAQATAGDAPDPAKPEPAPAPAVSDVGQSLANARVGRAQTRMLAGDTAGAEADVAAAFAVAGGLAEPPDLLVFSLHCARSGVLMMTGRLPEAEQDALRALDLALDVRPELAPIPCEHLAQMAEVCGNPEGAAEFRRIAERPAEFSTMWSNEIGFEVADPLPGPEFGSTTRPRAMTWPLAARWRRVAALSAEGVRLSLAGGGEEAAALFEAAESATETLGGGLDVLVCRASVRLNHAELARTRGALGEALRLAEAAIGPLAEVVAAVGDRHGVAAQLLDARNLRAALLRECGRHDDALAELDRAERDLPLVGEGRQPAAVWIWLVRATVFDQLGRLGEGEAAGERALALAQEHAPWLAPRVHLILADHASTLGDEATSRERMALAGELFAVLGDPVGEAATRISLGRSDYLASRQDAAAAHYAVADQLLAGVENAGLRAACRHGQAAVAAFDGRPAEALTLLDEASRLLGPEHTPVQRVAFHQIRAGALGALDRFAEAVEELTRAREVAEASCGWHVTLTLDWCQADLYGRWAGALAEAERGPALTRAIEVAVPAALAAEAARQFFPAGGARERWVALAAAPSVRAAMAAVRNARDDRLAAALIDHLAATASLRTSAPGPAGGPAAPPDVLDLPTPGPAPLAGDGGPSYVATALGLATGEDPAFAAPRLALPPRVRVTPGVPSPLEPWIERAERRYGFGVRSAEAVRAW</sequence>
<dbReference type="Gene3D" id="1.25.40.10">
    <property type="entry name" value="Tetratricopeptide repeat domain"/>
    <property type="match status" value="1"/>
</dbReference>
<proteinExistence type="predicted"/>
<dbReference type="Proteomes" id="UP001183410">
    <property type="component" value="Unassembled WGS sequence"/>
</dbReference>
<feature type="region of interest" description="Disordered" evidence="1">
    <location>
        <begin position="114"/>
        <end position="256"/>
    </location>
</feature>
<feature type="compositionally biased region" description="Low complexity" evidence="1">
    <location>
        <begin position="148"/>
        <end position="163"/>
    </location>
</feature>
<feature type="region of interest" description="Disordered" evidence="1">
    <location>
        <begin position="1"/>
        <end position="26"/>
    </location>
</feature>
<protein>
    <recommendedName>
        <fullName evidence="4">Tetratricopeptide repeat protein</fullName>
    </recommendedName>
</protein>
<evidence type="ECO:0000313" key="2">
    <source>
        <dbReference type="EMBL" id="MDT0266531.1"/>
    </source>
</evidence>
<name>A0ABU2JNF8_9ACTN</name>
<dbReference type="InterPro" id="IPR011990">
    <property type="entry name" value="TPR-like_helical_dom_sf"/>
</dbReference>
<feature type="compositionally biased region" description="Low complexity" evidence="1">
    <location>
        <begin position="114"/>
        <end position="131"/>
    </location>
</feature>
<evidence type="ECO:0008006" key="4">
    <source>
        <dbReference type="Google" id="ProtNLM"/>
    </source>
</evidence>
<evidence type="ECO:0000256" key="1">
    <source>
        <dbReference type="SAM" id="MobiDB-lite"/>
    </source>
</evidence>
<evidence type="ECO:0000313" key="3">
    <source>
        <dbReference type="Proteomes" id="UP001183410"/>
    </source>
</evidence>
<reference evidence="3" key="1">
    <citation type="submission" date="2023-07" db="EMBL/GenBank/DDBJ databases">
        <title>30 novel species of actinomycetes from the DSMZ collection.</title>
        <authorList>
            <person name="Nouioui I."/>
        </authorList>
    </citation>
    <scope>NUCLEOTIDE SEQUENCE [LARGE SCALE GENOMIC DNA]</scope>
    <source>
        <strain evidence="3">DSM 44915</strain>
    </source>
</reference>
<feature type="compositionally biased region" description="Low complexity" evidence="1">
    <location>
        <begin position="211"/>
        <end position="240"/>
    </location>
</feature>
<dbReference type="InterPro" id="IPR019734">
    <property type="entry name" value="TPR_rpt"/>
</dbReference>
<dbReference type="RefSeq" id="WP_311666544.1">
    <property type="nucleotide sequence ID" value="NZ_JAVREO010000004.1"/>
</dbReference>
<gene>
    <name evidence="2" type="ORF">RM844_09505</name>
</gene>
<feature type="region of interest" description="Disordered" evidence="1">
    <location>
        <begin position="843"/>
        <end position="873"/>
    </location>
</feature>
<dbReference type="SMART" id="SM00028">
    <property type="entry name" value="TPR"/>
    <property type="match status" value="4"/>
</dbReference>
<feature type="compositionally biased region" description="Basic and acidic residues" evidence="1">
    <location>
        <begin position="1"/>
        <end position="11"/>
    </location>
</feature>
<keyword evidence="3" id="KW-1185">Reference proteome</keyword>
<feature type="compositionally biased region" description="Low complexity" evidence="1">
    <location>
        <begin position="173"/>
        <end position="193"/>
    </location>
</feature>
<dbReference type="EMBL" id="JAVREO010000004">
    <property type="protein sequence ID" value="MDT0266531.1"/>
    <property type="molecule type" value="Genomic_DNA"/>
</dbReference>
<dbReference type="SUPFAM" id="SSF48452">
    <property type="entry name" value="TPR-like"/>
    <property type="match status" value="4"/>
</dbReference>
<accession>A0ABU2JNF8</accession>
<feature type="compositionally biased region" description="Pro residues" evidence="1">
    <location>
        <begin position="132"/>
        <end position="145"/>
    </location>
</feature>
<organism evidence="2 3">
    <name type="scientific">Streptomyces chisholmiae</name>
    <dbReference type="NCBI Taxonomy" id="3075540"/>
    <lineage>
        <taxon>Bacteria</taxon>
        <taxon>Bacillati</taxon>
        <taxon>Actinomycetota</taxon>
        <taxon>Actinomycetes</taxon>
        <taxon>Kitasatosporales</taxon>
        <taxon>Streptomycetaceae</taxon>
        <taxon>Streptomyces</taxon>
    </lineage>
</organism>